<dbReference type="GO" id="GO:0046872">
    <property type="term" value="F:metal ion binding"/>
    <property type="evidence" value="ECO:0007669"/>
    <property type="project" value="UniProtKB-KW"/>
</dbReference>
<dbReference type="EMBL" id="FNIV01000002">
    <property type="protein sequence ID" value="SDN92397.1"/>
    <property type="molecule type" value="Genomic_DNA"/>
</dbReference>
<dbReference type="CDD" id="cd20777">
    <property type="entry name" value="8prop_heme-binding_NirN"/>
    <property type="match status" value="1"/>
</dbReference>
<dbReference type="STRING" id="419597.SAMN04487957_102400"/>
<dbReference type="AlphaFoldDB" id="A0A1H0FCE8"/>
<name>A0A1H0FCE8_9GAMM</name>
<keyword evidence="5" id="KW-0732">Signal</keyword>
<dbReference type="Gene3D" id="2.140.10.20">
    <property type="entry name" value="C-terminal (heme d1) domain of cytochrome cd1-nitrite reductase"/>
    <property type="match status" value="1"/>
</dbReference>
<dbReference type="PROSITE" id="PS51007">
    <property type="entry name" value="CYTC"/>
    <property type="match status" value="1"/>
</dbReference>
<evidence type="ECO:0000313" key="8">
    <source>
        <dbReference type="Proteomes" id="UP000199075"/>
    </source>
</evidence>
<evidence type="ECO:0000256" key="1">
    <source>
        <dbReference type="ARBA" id="ARBA00022617"/>
    </source>
</evidence>
<evidence type="ECO:0000313" key="7">
    <source>
        <dbReference type="EMBL" id="SDN92397.1"/>
    </source>
</evidence>
<dbReference type="GO" id="GO:0009055">
    <property type="term" value="F:electron transfer activity"/>
    <property type="evidence" value="ECO:0007669"/>
    <property type="project" value="InterPro"/>
</dbReference>
<evidence type="ECO:0000256" key="3">
    <source>
        <dbReference type="ARBA" id="ARBA00023004"/>
    </source>
</evidence>
<evidence type="ECO:0000259" key="6">
    <source>
        <dbReference type="PROSITE" id="PS51007"/>
    </source>
</evidence>
<dbReference type="GO" id="GO:0020037">
    <property type="term" value="F:heme binding"/>
    <property type="evidence" value="ECO:0007669"/>
    <property type="project" value="InterPro"/>
</dbReference>
<feature type="signal peptide" evidence="5">
    <location>
        <begin position="1"/>
        <end position="30"/>
    </location>
</feature>
<accession>A0A1H0FCE8</accession>
<dbReference type="OrthoDB" id="5290932at2"/>
<dbReference type="InterPro" id="IPR009056">
    <property type="entry name" value="Cyt_c-like_dom"/>
</dbReference>
<dbReference type="Proteomes" id="UP000199075">
    <property type="component" value="Unassembled WGS sequence"/>
</dbReference>
<dbReference type="PANTHER" id="PTHR47197">
    <property type="entry name" value="PROTEIN NIRF"/>
    <property type="match status" value="1"/>
</dbReference>
<feature type="chain" id="PRO_5011580984" evidence="5">
    <location>
        <begin position="31"/>
        <end position="526"/>
    </location>
</feature>
<evidence type="ECO:0000256" key="5">
    <source>
        <dbReference type="SAM" id="SignalP"/>
    </source>
</evidence>
<gene>
    <name evidence="7" type="ORF">SAMN04487957_102400</name>
</gene>
<evidence type="ECO:0000256" key="2">
    <source>
        <dbReference type="ARBA" id="ARBA00022723"/>
    </source>
</evidence>
<dbReference type="Pfam" id="PF02239">
    <property type="entry name" value="Cytochrom_D1"/>
    <property type="match status" value="2"/>
</dbReference>
<dbReference type="Pfam" id="PF13442">
    <property type="entry name" value="Cytochrome_CBB3"/>
    <property type="match status" value="1"/>
</dbReference>
<dbReference type="InterPro" id="IPR036909">
    <property type="entry name" value="Cyt_c-like_dom_sf"/>
</dbReference>
<keyword evidence="2 4" id="KW-0479">Metal-binding</keyword>
<reference evidence="8" key="1">
    <citation type="submission" date="2016-10" db="EMBL/GenBank/DDBJ databases">
        <authorList>
            <person name="Varghese N."/>
            <person name="Submissions S."/>
        </authorList>
    </citation>
    <scope>NUCLEOTIDE SEQUENCE [LARGE SCALE GENOMIC DNA]</scope>
    <source>
        <strain evidence="8">CGMCC 1.6444</strain>
    </source>
</reference>
<dbReference type="Gene3D" id="1.10.760.10">
    <property type="entry name" value="Cytochrome c-like domain"/>
    <property type="match status" value="1"/>
</dbReference>
<keyword evidence="1 4" id="KW-0349">Heme</keyword>
<feature type="domain" description="Cytochrome c" evidence="6">
    <location>
        <begin position="29"/>
        <end position="107"/>
    </location>
</feature>
<sequence>MADTRLAISLRLLPLLLTAALALLPVAVSAETETEALYRTHCAACHGEDRLGGLGPALLPGNLSRLKPAAAEAVIRDGRAASQMPGFAAQLEDDQIASLAEWIYREPEVEPRWGQDEILASQVVHHPDGTLPDAPRFDADPLNLFIVVETGDHHATLLDGDTFTPIRRFATRYALHGGPKYTPDGRHVFFGSRDGWITKYDIYNMEVVAEVRAGINMRNIAVSADGRYVMAANYLPHSLVLFDAHNLDLMKVYPAVGENGQSSRVSAVYAAPPRGSFIAALKDIEEVWEIPWPLPTEPVVSTGHMATPLAPRRSHDTPNFRVRRIPVPDYLDDFFFDLDYQHVIGASRGGEGGMVVDLDSGEKVADLPLEGMPHLGSGITWEYQGRRVMATPHLTRAAVSIIDMTSWEVIKTLETDGPGFFMRSHANSPYVWADVFFGPNRDRVHVIDKQSLEIVETLIPEPGRTAAHVEFDRYGEKLLLSLWEDDGAVIVYDAETLEEEKRIPMSKPSGKYNVWNKTRYEEGTSH</sequence>
<dbReference type="RefSeq" id="WP_089677240.1">
    <property type="nucleotide sequence ID" value="NZ_FNIV01000002.1"/>
</dbReference>
<dbReference type="PANTHER" id="PTHR47197:SF3">
    <property type="entry name" value="DIHYDRO-HEME D1 DEHYDROGENASE"/>
    <property type="match status" value="1"/>
</dbReference>
<dbReference type="InterPro" id="IPR051200">
    <property type="entry name" value="Host-pathogen_enzymatic-act"/>
</dbReference>
<dbReference type="SUPFAM" id="SSF51004">
    <property type="entry name" value="C-terminal (heme d1) domain of cytochrome cd1-nitrite reductase"/>
    <property type="match status" value="1"/>
</dbReference>
<dbReference type="InterPro" id="IPR011048">
    <property type="entry name" value="Haem_d1_sf"/>
</dbReference>
<dbReference type="SUPFAM" id="SSF46626">
    <property type="entry name" value="Cytochrome c"/>
    <property type="match status" value="1"/>
</dbReference>
<keyword evidence="8" id="KW-1185">Reference proteome</keyword>
<dbReference type="InterPro" id="IPR003143">
    <property type="entry name" value="Cyt_cd1_C_sf"/>
</dbReference>
<proteinExistence type="predicted"/>
<organism evidence="7 8">
    <name type="scientific">Halomonas shengliensis</name>
    <dbReference type="NCBI Taxonomy" id="419597"/>
    <lineage>
        <taxon>Bacteria</taxon>
        <taxon>Pseudomonadati</taxon>
        <taxon>Pseudomonadota</taxon>
        <taxon>Gammaproteobacteria</taxon>
        <taxon>Oceanospirillales</taxon>
        <taxon>Halomonadaceae</taxon>
        <taxon>Halomonas</taxon>
    </lineage>
</organism>
<protein>
    <submittedName>
        <fullName evidence="7">Cytochrome C oxidase, cbb3-type, subunit III</fullName>
    </submittedName>
</protein>
<evidence type="ECO:0000256" key="4">
    <source>
        <dbReference type="PROSITE-ProRule" id="PRU00433"/>
    </source>
</evidence>
<keyword evidence="3 4" id="KW-0408">Iron</keyword>